<proteinExistence type="predicted"/>
<keyword evidence="4" id="KW-1185">Reference proteome</keyword>
<dbReference type="AlphaFoldDB" id="A0A370HL30"/>
<evidence type="ECO:0000256" key="1">
    <source>
        <dbReference type="SAM" id="MobiDB-lite"/>
    </source>
</evidence>
<dbReference type="RefSeq" id="WP_173949325.1">
    <property type="nucleotide sequence ID" value="NZ_QQBB01000004.1"/>
</dbReference>
<feature type="region of interest" description="Disordered" evidence="1">
    <location>
        <begin position="18"/>
        <end position="76"/>
    </location>
</feature>
<accession>A0A370HL30</accession>
<feature type="compositionally biased region" description="Low complexity" evidence="1">
    <location>
        <begin position="112"/>
        <end position="126"/>
    </location>
</feature>
<keyword evidence="2" id="KW-0732">Signal</keyword>
<sequence>MRKALLLAAGLALIGTSAWSQSSSRDRDDYPRGRWHDGYSRWDRDRDDDRDRDRDDRRGRAMRDDDEDGDRSGRGARFFLRSGDTLLRVVCGENESTRACVDAALTMFDRVQSQAKSSGSSTSSPAPSTPPSSQ</sequence>
<evidence type="ECO:0000256" key="2">
    <source>
        <dbReference type="SAM" id="SignalP"/>
    </source>
</evidence>
<protein>
    <submittedName>
        <fullName evidence="3">Uncharacterized protein</fullName>
    </submittedName>
</protein>
<evidence type="ECO:0000313" key="4">
    <source>
        <dbReference type="Proteomes" id="UP000254925"/>
    </source>
</evidence>
<feature type="region of interest" description="Disordered" evidence="1">
    <location>
        <begin position="111"/>
        <end position="134"/>
    </location>
</feature>
<comment type="caution">
    <text evidence="3">The sequence shown here is derived from an EMBL/GenBank/DDBJ whole genome shotgun (WGS) entry which is preliminary data.</text>
</comment>
<organism evidence="3 4">
    <name type="scientific">Microvirga subterranea</name>
    <dbReference type="NCBI Taxonomy" id="186651"/>
    <lineage>
        <taxon>Bacteria</taxon>
        <taxon>Pseudomonadati</taxon>
        <taxon>Pseudomonadota</taxon>
        <taxon>Alphaproteobacteria</taxon>
        <taxon>Hyphomicrobiales</taxon>
        <taxon>Methylobacteriaceae</taxon>
        <taxon>Microvirga</taxon>
    </lineage>
</organism>
<name>A0A370HL30_9HYPH</name>
<evidence type="ECO:0000313" key="3">
    <source>
        <dbReference type="EMBL" id="RDI59137.1"/>
    </source>
</evidence>
<feature type="compositionally biased region" description="Basic and acidic residues" evidence="1">
    <location>
        <begin position="24"/>
        <end position="63"/>
    </location>
</feature>
<gene>
    <name evidence="3" type="ORF">DES45_10448</name>
</gene>
<dbReference type="EMBL" id="QQBB01000004">
    <property type="protein sequence ID" value="RDI59137.1"/>
    <property type="molecule type" value="Genomic_DNA"/>
</dbReference>
<reference evidence="3 4" key="1">
    <citation type="submission" date="2018-07" db="EMBL/GenBank/DDBJ databases">
        <title>Genomic Encyclopedia of Type Strains, Phase IV (KMG-IV): sequencing the most valuable type-strain genomes for metagenomic binning, comparative biology and taxonomic classification.</title>
        <authorList>
            <person name="Goeker M."/>
        </authorList>
    </citation>
    <scope>NUCLEOTIDE SEQUENCE [LARGE SCALE GENOMIC DNA]</scope>
    <source>
        <strain evidence="3 4">DSM 14364</strain>
    </source>
</reference>
<feature type="signal peptide" evidence="2">
    <location>
        <begin position="1"/>
        <end position="20"/>
    </location>
</feature>
<feature type="chain" id="PRO_5016648329" evidence="2">
    <location>
        <begin position="21"/>
        <end position="134"/>
    </location>
</feature>
<dbReference type="Proteomes" id="UP000254925">
    <property type="component" value="Unassembled WGS sequence"/>
</dbReference>